<dbReference type="Gene3D" id="3.40.640.10">
    <property type="entry name" value="Type I PLP-dependent aspartate aminotransferase-like (Major domain)"/>
    <property type="match status" value="1"/>
</dbReference>
<proteinExistence type="predicted"/>
<dbReference type="GO" id="GO:0008483">
    <property type="term" value="F:transaminase activity"/>
    <property type="evidence" value="ECO:0007669"/>
    <property type="project" value="UniProtKB-KW"/>
</dbReference>
<dbReference type="Gene3D" id="3.90.1150.10">
    <property type="entry name" value="Aspartate Aminotransferase, domain 1"/>
    <property type="match status" value="1"/>
</dbReference>
<gene>
    <name evidence="2" type="ORF">D3230_12830</name>
</gene>
<comment type="caution">
    <text evidence="2">The sequence shown here is derived from an EMBL/GenBank/DDBJ whole genome shotgun (WGS) entry which is preliminary data.</text>
</comment>
<dbReference type="InterPro" id="IPR000192">
    <property type="entry name" value="Aminotrans_V_dom"/>
</dbReference>
<dbReference type="PANTHER" id="PTHR43586">
    <property type="entry name" value="CYSTEINE DESULFURASE"/>
    <property type="match status" value="1"/>
</dbReference>
<protein>
    <submittedName>
        <fullName evidence="2">Aminotransferase class V-fold PLP-dependent enzyme</fullName>
    </submittedName>
</protein>
<dbReference type="InterPro" id="IPR015422">
    <property type="entry name" value="PyrdxlP-dep_Trfase_small"/>
</dbReference>
<name>A0ABS1SJI4_9MICO</name>
<evidence type="ECO:0000313" key="2">
    <source>
        <dbReference type="EMBL" id="MBL3680162.1"/>
    </source>
</evidence>
<keyword evidence="2" id="KW-0032">Aminotransferase</keyword>
<reference evidence="2 3" key="1">
    <citation type="submission" date="2018-09" db="EMBL/GenBank/DDBJ databases">
        <title>Comparative genomics of Leucobacter spp.</title>
        <authorList>
            <person name="Reis A.C."/>
            <person name="Kolvenbach B.A."/>
            <person name="Corvini P.F.X."/>
            <person name="Nunes O.C."/>
        </authorList>
    </citation>
    <scope>NUCLEOTIDE SEQUENCE [LARGE SCALE GENOMIC DNA]</scope>
    <source>
        <strain evidence="2 3">TAN 31504</strain>
    </source>
</reference>
<feature type="domain" description="Aminotransferase class V" evidence="1">
    <location>
        <begin position="34"/>
        <end position="301"/>
    </location>
</feature>
<sequence length="360" mass="36353">MQTSGSHLPASAVADAAGWAANFAAGPGYLAACTAGLPSDATVDAMQAFVARWAGGGLNAGAIGAELAECRALFAQIAGVSPDEVAIGSQVSQLASIVASGVPDGAEVLCAVGDFASLTHPFEQLAHRGVRVRYAPVAELAAAITPDTALVAFSLVQSACGTVADHVAITQAAARAGARTFADLTQSLGWLPVGAEHFDYTVCHAYKWLCAPRGTAFLTVRSGLEDTLRPLAAGWCSADDVWSSCYAGHTPLAAGAGRFDLSPVWPAVGGTLAALRECAERDPAAVHRHALGLAHAARAVLGLPAGDSAIVTWADPDGADLAALTASGITASGRAGNARVAFHLWNTAEDVAQLAAALGR</sequence>
<accession>A0ABS1SJI4</accession>
<dbReference type="InterPro" id="IPR015421">
    <property type="entry name" value="PyrdxlP-dep_Trfase_major"/>
</dbReference>
<keyword evidence="2" id="KW-0808">Transferase</keyword>
<dbReference type="Proteomes" id="UP001645859">
    <property type="component" value="Unassembled WGS sequence"/>
</dbReference>
<dbReference type="RefSeq" id="WP_202345422.1">
    <property type="nucleotide sequence ID" value="NZ_BAAAPI010000007.1"/>
</dbReference>
<evidence type="ECO:0000313" key="3">
    <source>
        <dbReference type="Proteomes" id="UP001645859"/>
    </source>
</evidence>
<dbReference type="PANTHER" id="PTHR43586:SF21">
    <property type="entry name" value="PYRIDOXAL PHOSPHATE (PLP)-DEPENDENT ASPARTATE AMINOTRANSFERASE SUPERFAMILY"/>
    <property type="match status" value="1"/>
</dbReference>
<dbReference type="Pfam" id="PF00266">
    <property type="entry name" value="Aminotran_5"/>
    <property type="match status" value="1"/>
</dbReference>
<dbReference type="EMBL" id="QYAC01000006">
    <property type="protein sequence ID" value="MBL3680162.1"/>
    <property type="molecule type" value="Genomic_DNA"/>
</dbReference>
<organism evidence="2 3">
    <name type="scientific">Leucobacter chromiireducens subsp. solipictus</name>
    <dbReference type="NCBI Taxonomy" id="398235"/>
    <lineage>
        <taxon>Bacteria</taxon>
        <taxon>Bacillati</taxon>
        <taxon>Actinomycetota</taxon>
        <taxon>Actinomycetes</taxon>
        <taxon>Micrococcales</taxon>
        <taxon>Microbacteriaceae</taxon>
        <taxon>Leucobacter</taxon>
    </lineage>
</organism>
<dbReference type="InterPro" id="IPR015424">
    <property type="entry name" value="PyrdxlP-dep_Trfase"/>
</dbReference>
<dbReference type="SUPFAM" id="SSF53383">
    <property type="entry name" value="PLP-dependent transferases"/>
    <property type="match status" value="1"/>
</dbReference>
<evidence type="ECO:0000259" key="1">
    <source>
        <dbReference type="Pfam" id="PF00266"/>
    </source>
</evidence>
<keyword evidence="3" id="KW-1185">Reference proteome</keyword>